<dbReference type="EC" id="5.2.1.8" evidence="3"/>
<dbReference type="GO" id="GO:0016018">
    <property type="term" value="F:cyclosporin A binding"/>
    <property type="evidence" value="ECO:0007669"/>
    <property type="project" value="TreeGrafter"/>
</dbReference>
<dbReference type="EMBL" id="JNBR01000070">
    <property type="protein sequence ID" value="OQR99337.1"/>
    <property type="molecule type" value="Genomic_DNA"/>
</dbReference>
<organism evidence="5 6">
    <name type="scientific">Achlya hypogyna</name>
    <name type="common">Oomycete</name>
    <name type="synonym">Protoachlya hypogyna</name>
    <dbReference type="NCBI Taxonomy" id="1202772"/>
    <lineage>
        <taxon>Eukaryota</taxon>
        <taxon>Sar</taxon>
        <taxon>Stramenopiles</taxon>
        <taxon>Oomycota</taxon>
        <taxon>Saprolegniomycetes</taxon>
        <taxon>Saprolegniales</taxon>
        <taxon>Achlyaceae</taxon>
        <taxon>Achlya</taxon>
    </lineage>
</organism>
<keyword evidence="6" id="KW-1185">Reference proteome</keyword>
<evidence type="ECO:0000256" key="2">
    <source>
        <dbReference type="ARBA" id="ARBA00023235"/>
    </source>
</evidence>
<dbReference type="GO" id="GO:0003755">
    <property type="term" value="F:peptidyl-prolyl cis-trans isomerase activity"/>
    <property type="evidence" value="ECO:0007669"/>
    <property type="project" value="UniProtKB-UniRule"/>
</dbReference>
<dbReference type="GO" id="GO:0005737">
    <property type="term" value="C:cytoplasm"/>
    <property type="evidence" value="ECO:0007669"/>
    <property type="project" value="TreeGrafter"/>
</dbReference>
<dbReference type="PANTHER" id="PTHR11071:SF561">
    <property type="entry name" value="PEPTIDYL-PROLYL CIS-TRANS ISOMERASE D-RELATED"/>
    <property type="match status" value="1"/>
</dbReference>
<dbReference type="Pfam" id="PF00160">
    <property type="entry name" value="Pro_isomerase"/>
    <property type="match status" value="1"/>
</dbReference>
<protein>
    <recommendedName>
        <fullName evidence="3">Peptidyl-prolyl cis-trans isomerase</fullName>
        <shortName evidence="3">PPIase</shortName>
        <ecNumber evidence="3">5.2.1.8</ecNumber>
    </recommendedName>
</protein>
<dbReference type="PANTHER" id="PTHR11071">
    <property type="entry name" value="PEPTIDYL-PROLYL CIS-TRANS ISOMERASE"/>
    <property type="match status" value="1"/>
</dbReference>
<dbReference type="OrthoDB" id="193499at2759"/>
<sequence>MTKAKGSRRENPVVFLDITVAKQYIGRLLIEVRADIVPKAAENFRALCTGDCKDARGRPLHYLGTQVPINRIVLDSHLQAGDIDGNGGVSIYPSRLFEDENFLLRHVGPGTVSMVNAGPDSNGSQFNLLFASAPWLDNKNVVVGGLLGERSFETLGRLQQLAATESGMPKAAVLISNCGQVFPY</sequence>
<feature type="domain" description="PPIase cyclophilin-type" evidence="4">
    <location>
        <begin position="15"/>
        <end position="180"/>
    </location>
</feature>
<gene>
    <name evidence="5" type="ORF">ACHHYP_06930</name>
</gene>
<evidence type="ECO:0000313" key="5">
    <source>
        <dbReference type="EMBL" id="OQR99337.1"/>
    </source>
</evidence>
<dbReference type="PROSITE" id="PS50072">
    <property type="entry name" value="CSA_PPIASE_2"/>
    <property type="match status" value="1"/>
</dbReference>
<accession>A0A1V9ZMY2</accession>
<evidence type="ECO:0000256" key="1">
    <source>
        <dbReference type="ARBA" id="ARBA00023110"/>
    </source>
</evidence>
<reference evidence="5 6" key="1">
    <citation type="journal article" date="2014" name="Genome Biol. Evol.">
        <title>The secreted proteins of Achlya hypogyna and Thraustotheca clavata identify the ancestral oomycete secretome and reveal gene acquisitions by horizontal gene transfer.</title>
        <authorList>
            <person name="Misner I."/>
            <person name="Blouin N."/>
            <person name="Leonard G."/>
            <person name="Richards T.A."/>
            <person name="Lane C.E."/>
        </authorList>
    </citation>
    <scope>NUCLEOTIDE SEQUENCE [LARGE SCALE GENOMIC DNA]</scope>
    <source>
        <strain evidence="5 6">ATCC 48635</strain>
    </source>
</reference>
<dbReference type="InterPro" id="IPR029000">
    <property type="entry name" value="Cyclophilin-like_dom_sf"/>
</dbReference>
<keyword evidence="2 3" id="KW-0413">Isomerase</keyword>
<dbReference type="PIRSF" id="PIRSF001467">
    <property type="entry name" value="Peptidylpro_ismrse"/>
    <property type="match status" value="1"/>
</dbReference>
<name>A0A1V9ZMY2_ACHHY</name>
<keyword evidence="1 3" id="KW-0697">Rotamase</keyword>
<dbReference type="AlphaFoldDB" id="A0A1V9ZMY2"/>
<dbReference type="PRINTS" id="PR00153">
    <property type="entry name" value="CSAPPISMRASE"/>
</dbReference>
<comment type="caution">
    <text evidence="5">The sequence shown here is derived from an EMBL/GenBank/DDBJ whole genome shotgun (WGS) entry which is preliminary data.</text>
</comment>
<comment type="similarity">
    <text evidence="3">Belongs to the cyclophilin-type PPIase family.</text>
</comment>
<dbReference type="InterPro" id="IPR002130">
    <property type="entry name" value="Cyclophilin-type_PPIase_dom"/>
</dbReference>
<proteinExistence type="inferred from homology"/>
<evidence type="ECO:0000256" key="3">
    <source>
        <dbReference type="RuleBase" id="RU363019"/>
    </source>
</evidence>
<evidence type="ECO:0000313" key="6">
    <source>
        <dbReference type="Proteomes" id="UP000243579"/>
    </source>
</evidence>
<dbReference type="STRING" id="1202772.A0A1V9ZMY2"/>
<dbReference type="Proteomes" id="UP000243579">
    <property type="component" value="Unassembled WGS sequence"/>
</dbReference>
<dbReference type="SUPFAM" id="SSF50891">
    <property type="entry name" value="Cyclophilin-like"/>
    <property type="match status" value="1"/>
</dbReference>
<dbReference type="Gene3D" id="2.40.100.10">
    <property type="entry name" value="Cyclophilin-like"/>
    <property type="match status" value="1"/>
</dbReference>
<dbReference type="GO" id="GO:0006457">
    <property type="term" value="P:protein folding"/>
    <property type="evidence" value="ECO:0007669"/>
    <property type="project" value="TreeGrafter"/>
</dbReference>
<comment type="catalytic activity">
    <reaction evidence="3">
        <text>[protein]-peptidylproline (omega=180) = [protein]-peptidylproline (omega=0)</text>
        <dbReference type="Rhea" id="RHEA:16237"/>
        <dbReference type="Rhea" id="RHEA-COMP:10747"/>
        <dbReference type="Rhea" id="RHEA-COMP:10748"/>
        <dbReference type="ChEBI" id="CHEBI:83833"/>
        <dbReference type="ChEBI" id="CHEBI:83834"/>
        <dbReference type="EC" id="5.2.1.8"/>
    </reaction>
</comment>
<evidence type="ECO:0000259" key="4">
    <source>
        <dbReference type="PROSITE" id="PS50072"/>
    </source>
</evidence>
<dbReference type="InterPro" id="IPR024936">
    <property type="entry name" value="Cyclophilin-type_PPIase"/>
</dbReference>
<comment type="function">
    <text evidence="3">PPIases accelerate the folding of proteins. It catalyzes the cis-trans isomerization of proline imidic peptide bonds in oligopeptides.</text>
</comment>